<protein>
    <submittedName>
        <fullName evidence="1">Uncharacterized protein</fullName>
    </submittedName>
</protein>
<dbReference type="AlphaFoldDB" id="A0A9P6TZX3"/>
<evidence type="ECO:0000313" key="1">
    <source>
        <dbReference type="EMBL" id="KAG0253262.1"/>
    </source>
</evidence>
<gene>
    <name evidence="1" type="ORF">DFQ27_007509</name>
</gene>
<evidence type="ECO:0000313" key="2">
    <source>
        <dbReference type="Proteomes" id="UP000807716"/>
    </source>
</evidence>
<dbReference type="OrthoDB" id="2434010at2759"/>
<name>A0A9P6TZX3_9FUNG</name>
<comment type="caution">
    <text evidence="1">The sequence shown here is derived from an EMBL/GenBank/DDBJ whole genome shotgun (WGS) entry which is preliminary data.</text>
</comment>
<proteinExistence type="predicted"/>
<sequence length="126" mass="14618">MTERARRALITSEEAVKLHIRYFLSVTKQGEWEITLLLKDLFKEYYLSSDPTMDHQIFCQWFSDVFRQYADENDGAKSLLPFLDGLLMANPVQDLFLVEATKASLRTQLLADAIEDLRSDPRSDLK</sequence>
<dbReference type="EMBL" id="JAAAJB010000595">
    <property type="protein sequence ID" value="KAG0253262.1"/>
    <property type="molecule type" value="Genomic_DNA"/>
</dbReference>
<keyword evidence="2" id="KW-1185">Reference proteome</keyword>
<reference evidence="1" key="1">
    <citation type="journal article" date="2020" name="Fungal Divers.">
        <title>Resolving the Mortierellaceae phylogeny through synthesis of multi-gene phylogenetics and phylogenomics.</title>
        <authorList>
            <person name="Vandepol N."/>
            <person name="Liber J."/>
            <person name="Desiro A."/>
            <person name="Na H."/>
            <person name="Kennedy M."/>
            <person name="Barry K."/>
            <person name="Grigoriev I.V."/>
            <person name="Miller A.N."/>
            <person name="O'Donnell K."/>
            <person name="Stajich J.E."/>
            <person name="Bonito G."/>
        </authorList>
    </citation>
    <scope>NUCLEOTIDE SEQUENCE</scope>
    <source>
        <strain evidence="1">BC1065</strain>
    </source>
</reference>
<accession>A0A9P6TZX3</accession>
<organism evidence="1 2">
    <name type="scientific">Actinomortierella ambigua</name>
    <dbReference type="NCBI Taxonomy" id="1343610"/>
    <lineage>
        <taxon>Eukaryota</taxon>
        <taxon>Fungi</taxon>
        <taxon>Fungi incertae sedis</taxon>
        <taxon>Mucoromycota</taxon>
        <taxon>Mortierellomycotina</taxon>
        <taxon>Mortierellomycetes</taxon>
        <taxon>Mortierellales</taxon>
        <taxon>Mortierellaceae</taxon>
        <taxon>Actinomortierella</taxon>
    </lineage>
</organism>
<dbReference type="Proteomes" id="UP000807716">
    <property type="component" value="Unassembled WGS sequence"/>
</dbReference>